<dbReference type="OMA" id="CIEIADV"/>
<dbReference type="EMBL" id="KB909370">
    <property type="protein sequence ID" value="EOB12337.1"/>
    <property type="molecule type" value="Genomic_DNA"/>
</dbReference>
<accession>R0KQ55</accession>
<proteinExistence type="predicted"/>
<feature type="signal peptide" evidence="1">
    <location>
        <begin position="1"/>
        <end position="15"/>
    </location>
</feature>
<reference evidence="2 3" key="1">
    <citation type="journal article" date="2013" name="BMC Genomics">
        <title>Comparative genomics of parasitic silkworm microsporidia reveal an association between genome expansion and host adaptation.</title>
        <authorList>
            <person name="Pan G."/>
            <person name="Xu J."/>
            <person name="Li T."/>
            <person name="Xia Q."/>
            <person name="Liu S.L."/>
            <person name="Zhang G."/>
            <person name="Li S."/>
            <person name="Li C."/>
            <person name="Liu H."/>
            <person name="Yang L."/>
            <person name="Liu T."/>
            <person name="Zhang X."/>
            <person name="Wu Z."/>
            <person name="Fan W."/>
            <person name="Dang X."/>
            <person name="Xiang H."/>
            <person name="Tao M."/>
            <person name="Li Y."/>
            <person name="Hu J."/>
            <person name="Li Z."/>
            <person name="Lin L."/>
            <person name="Luo J."/>
            <person name="Geng L."/>
            <person name="Wang L."/>
            <person name="Long M."/>
            <person name="Wan Y."/>
            <person name="He N."/>
            <person name="Zhang Z."/>
            <person name="Lu C."/>
            <person name="Keeling P.J."/>
            <person name="Wang J."/>
            <person name="Xiang Z."/>
            <person name="Zhou Z."/>
        </authorList>
    </citation>
    <scope>NUCLEOTIDE SEQUENCE [LARGE SCALE GENOMIC DNA]</scope>
    <source>
        <strain evidence="3">CQ1 / CVCC 102059</strain>
    </source>
</reference>
<evidence type="ECO:0000313" key="3">
    <source>
        <dbReference type="Proteomes" id="UP000016927"/>
    </source>
</evidence>
<dbReference type="Proteomes" id="UP000016927">
    <property type="component" value="Unassembled WGS sequence"/>
</dbReference>
<dbReference type="AlphaFoldDB" id="R0KQ55"/>
<name>R0KQ55_NOSB1</name>
<organism evidence="2 3">
    <name type="scientific">Nosema bombycis (strain CQ1 / CVCC 102059)</name>
    <name type="common">Microsporidian parasite</name>
    <name type="synonym">Pebrine of silkworm</name>
    <dbReference type="NCBI Taxonomy" id="578461"/>
    <lineage>
        <taxon>Eukaryota</taxon>
        <taxon>Fungi</taxon>
        <taxon>Fungi incertae sedis</taxon>
        <taxon>Microsporidia</taxon>
        <taxon>Nosematidae</taxon>
        <taxon>Nosema</taxon>
    </lineage>
</organism>
<evidence type="ECO:0000256" key="1">
    <source>
        <dbReference type="SAM" id="SignalP"/>
    </source>
</evidence>
<sequence length="206" mass="24149">MIFVLMTLFMNRIRGVFVSMNPSEYDDSFILLNTAHENVPLTLFDYANRDTILPLRMSELTYETLPYQLFKLRYDQHKIIYFTPKIDTKYSSVRNGKFLVASNNIARPNLTLHAITGDHRSNVFKIKSSSQCLTVGAPASYKNKDYWKLEFNTCNDDDKNQEFMFIPHITALSYLQRDSNFDFNERIIKQVYSNLDRTLGYAAQKY</sequence>
<protein>
    <submittedName>
        <fullName evidence="2">Uncharacterized protein</fullName>
    </submittedName>
</protein>
<keyword evidence="1" id="KW-0732">Signal</keyword>
<dbReference type="HOGENOM" id="CLU_1332277_0_0_1"/>
<gene>
    <name evidence="2" type="ORF">NBO_462g0006</name>
</gene>
<dbReference type="OrthoDB" id="2190002at2759"/>
<feature type="chain" id="PRO_5013017300" evidence="1">
    <location>
        <begin position="16"/>
        <end position="206"/>
    </location>
</feature>
<keyword evidence="3" id="KW-1185">Reference proteome</keyword>
<evidence type="ECO:0000313" key="2">
    <source>
        <dbReference type="EMBL" id="EOB12337.1"/>
    </source>
</evidence>
<dbReference type="VEuPathDB" id="MicrosporidiaDB:NBO_462g0006"/>